<reference evidence="5" key="1">
    <citation type="journal article" date="2018" name="Mitochondrial DNA Part B Resour">
        <title>Complete mitochondrial genomes of six species of the freshwater red algal order Batrachospermales (Rhodophyta).</title>
        <authorList>
            <person name="Paiano M.O."/>
            <person name="Del Cortona A."/>
            <person name="Costa J.F."/>
            <person name="Liu S.-L."/>
            <person name="Verbruggen H."/>
            <person name="De Clerck O."/>
            <person name="Necchi O."/>
        </authorList>
    </citation>
    <scope>NUCLEOTIDE SEQUENCE</scope>
    <source>
        <strain evidence="5">J.0232</strain>
    </source>
</reference>
<accession>A0A343UXS4</accession>
<keyword evidence="4" id="KW-0472">Membrane</keyword>
<proteinExistence type="inferred from homology"/>
<dbReference type="GeneID" id="38089315"/>
<keyword evidence="4" id="KW-0812">Transmembrane</keyword>
<evidence type="ECO:0000256" key="1">
    <source>
        <dbReference type="ARBA" id="ARBA00010761"/>
    </source>
</evidence>
<dbReference type="Gene3D" id="3.30.1140.32">
    <property type="entry name" value="Ribosomal protein S3, C-terminal domain"/>
    <property type="match status" value="1"/>
</dbReference>
<evidence type="ECO:0000313" key="5">
    <source>
        <dbReference type="EMBL" id="AVK39481.1"/>
    </source>
</evidence>
<dbReference type="RefSeq" id="YP_009515535.1">
    <property type="nucleotide sequence ID" value="NC_039404.1"/>
</dbReference>
<feature type="transmembrane region" description="Helical" evidence="4">
    <location>
        <begin position="21"/>
        <end position="42"/>
    </location>
</feature>
<reference evidence="5" key="2">
    <citation type="submission" date="2018-01" db="EMBL/GenBank/DDBJ databases">
        <authorList>
            <person name="Gaut B.S."/>
            <person name="Morton B.R."/>
            <person name="Clegg M.T."/>
            <person name="Duvall M.R."/>
        </authorList>
    </citation>
    <scope>NUCLEOTIDE SEQUENCE</scope>
    <source>
        <strain evidence="5">J.0232</strain>
    </source>
</reference>
<dbReference type="EMBL" id="MG787094">
    <property type="protein sequence ID" value="AVK39481.1"/>
    <property type="molecule type" value="Genomic_DNA"/>
</dbReference>
<gene>
    <name evidence="5" type="primary">rps3</name>
</gene>
<comment type="similarity">
    <text evidence="1">Belongs to the universal ribosomal protein uS3 family.</text>
</comment>
<dbReference type="GO" id="GO:0005840">
    <property type="term" value="C:ribosome"/>
    <property type="evidence" value="ECO:0007669"/>
    <property type="project" value="UniProtKB-KW"/>
</dbReference>
<evidence type="ECO:0000256" key="4">
    <source>
        <dbReference type="SAM" id="Phobius"/>
    </source>
</evidence>
<feature type="transmembrane region" description="Helical" evidence="4">
    <location>
        <begin position="54"/>
        <end position="75"/>
    </location>
</feature>
<dbReference type="InterPro" id="IPR036419">
    <property type="entry name" value="Ribosomal_S3_C_sf"/>
</dbReference>
<evidence type="ECO:0000256" key="2">
    <source>
        <dbReference type="ARBA" id="ARBA00022980"/>
    </source>
</evidence>
<organism evidence="5">
    <name type="scientific">Montagnia macrospora</name>
    <dbReference type="NCBI Taxonomy" id="2662032"/>
    <lineage>
        <taxon>Eukaryota</taxon>
        <taxon>Rhodophyta</taxon>
        <taxon>Florideophyceae</taxon>
        <taxon>Nemaliophycidae</taxon>
        <taxon>Batrachospermales</taxon>
        <taxon>Batrachospermaceae</taxon>
        <taxon>Montagnia</taxon>
    </lineage>
</organism>
<evidence type="ECO:0000256" key="3">
    <source>
        <dbReference type="ARBA" id="ARBA00023274"/>
    </source>
</evidence>
<geneLocation type="mitochondrion" evidence="5"/>
<protein>
    <submittedName>
        <fullName evidence="5">Ribosomal protein S3</fullName>
    </submittedName>
</protein>
<sequence>MAQKINPTSTRLGKQVFWKSIFQTYGKTLNNFSFFHFFILYITSLSTSLQEKNIFLITNFIFLPSSSLVIFTVPLPNLTEKIHFQSLLNTLRSYKYWWSLKSTLLTYFSLNSTKSAQFITSYFKFLIIENFLFRKALSVIIFSLKQQIGHTKVVVSKLGFKKITLKGFKIVLVGRFENSKTQMSRKLDYRFGSLALLSLNSFVEFSGISVNSPLGVYNLKVWLFYR</sequence>
<keyword evidence="3" id="KW-0687">Ribonucleoprotein</keyword>
<name>A0A343UXS4_9FLOR</name>
<keyword evidence="5" id="KW-0496">Mitochondrion</keyword>
<keyword evidence="4" id="KW-1133">Transmembrane helix</keyword>
<dbReference type="SUPFAM" id="SSF54821">
    <property type="entry name" value="Ribosomal protein S3 C-terminal domain"/>
    <property type="match status" value="1"/>
</dbReference>
<keyword evidence="2 5" id="KW-0689">Ribosomal protein</keyword>
<dbReference type="AlphaFoldDB" id="A0A343UXS4"/>
<dbReference type="GO" id="GO:1990904">
    <property type="term" value="C:ribonucleoprotein complex"/>
    <property type="evidence" value="ECO:0007669"/>
    <property type="project" value="UniProtKB-KW"/>
</dbReference>